<protein>
    <recommendedName>
        <fullName evidence="3">F-box domain-containing protein</fullName>
    </recommendedName>
</protein>
<sequence>MTLLALAGISTTSLDARLARENSTARENTKRMTSLSTSLWRLADKRRRAILLVPELLHNIILNLEDYGTTCLPRIALVCKAFREPALDALYWTVGFNKFFLCLGSDVVSYEKMGPDDHIFPRLLSLALNDIPPIINVDSFLCASSLQTITLNMGDISGDVVPVLQRISSSSPNVLYFRCISGDKLPDDALCSTIGRWPKTQELLMVPLYEKTIALLGDLPCLRRIWICIRPGERWIQDNIHWNLRSLQELRVYTFGDSSICAAALPLIFHTTQQTSSMKSLRYLDIHVIGGVVLPFSDAVTAIIRPPSQSVVAKTLESIEIFIQPNIESPFAPDWEDAVNLLAAFTNLKTFKLPPGCFQSGSGRLGASNHQLIRLLQSWPLVEAIDLRLKKPLDVHDLLDVLAVSPQLQRFNVNVSITMEDVTSLSTDKDTVFPNNAVTFLCLLWESLVDQRKSVLSHDVPVVAHLLLKIAPHLSSIGYDEDTHTEGIRELLSHITHPSWEEAISAVHNIRVEYERDMRINI</sequence>
<dbReference type="KEGG" id="cput:CONPUDRAFT_147838"/>
<dbReference type="OrthoDB" id="270763at2759"/>
<gene>
    <name evidence="1" type="ORF">CONPUDRAFT_147838</name>
</gene>
<evidence type="ECO:0008006" key="3">
    <source>
        <dbReference type="Google" id="ProtNLM"/>
    </source>
</evidence>
<reference evidence="2" key="1">
    <citation type="journal article" date="2012" name="Science">
        <title>The Paleozoic origin of enzymatic lignin decomposition reconstructed from 31 fungal genomes.</title>
        <authorList>
            <person name="Floudas D."/>
            <person name="Binder M."/>
            <person name="Riley R."/>
            <person name="Barry K."/>
            <person name="Blanchette R.A."/>
            <person name="Henrissat B."/>
            <person name="Martinez A.T."/>
            <person name="Otillar R."/>
            <person name="Spatafora J.W."/>
            <person name="Yadav J.S."/>
            <person name="Aerts A."/>
            <person name="Benoit I."/>
            <person name="Boyd A."/>
            <person name="Carlson A."/>
            <person name="Copeland A."/>
            <person name="Coutinho P.M."/>
            <person name="de Vries R.P."/>
            <person name="Ferreira P."/>
            <person name="Findley K."/>
            <person name="Foster B."/>
            <person name="Gaskell J."/>
            <person name="Glotzer D."/>
            <person name="Gorecki P."/>
            <person name="Heitman J."/>
            <person name="Hesse C."/>
            <person name="Hori C."/>
            <person name="Igarashi K."/>
            <person name="Jurgens J.A."/>
            <person name="Kallen N."/>
            <person name="Kersten P."/>
            <person name="Kohler A."/>
            <person name="Kuees U."/>
            <person name="Kumar T.K.A."/>
            <person name="Kuo A."/>
            <person name="LaButti K."/>
            <person name="Larrondo L.F."/>
            <person name="Lindquist E."/>
            <person name="Ling A."/>
            <person name="Lombard V."/>
            <person name="Lucas S."/>
            <person name="Lundell T."/>
            <person name="Martin R."/>
            <person name="McLaughlin D.J."/>
            <person name="Morgenstern I."/>
            <person name="Morin E."/>
            <person name="Murat C."/>
            <person name="Nagy L.G."/>
            <person name="Nolan M."/>
            <person name="Ohm R.A."/>
            <person name="Patyshakuliyeva A."/>
            <person name="Rokas A."/>
            <person name="Ruiz-Duenas F.J."/>
            <person name="Sabat G."/>
            <person name="Salamov A."/>
            <person name="Samejima M."/>
            <person name="Schmutz J."/>
            <person name="Slot J.C."/>
            <person name="St John F."/>
            <person name="Stenlid J."/>
            <person name="Sun H."/>
            <person name="Sun S."/>
            <person name="Syed K."/>
            <person name="Tsang A."/>
            <person name="Wiebenga A."/>
            <person name="Young D."/>
            <person name="Pisabarro A."/>
            <person name="Eastwood D.C."/>
            <person name="Martin F."/>
            <person name="Cullen D."/>
            <person name="Grigoriev I.V."/>
            <person name="Hibbett D.S."/>
        </authorList>
    </citation>
    <scope>NUCLEOTIDE SEQUENCE [LARGE SCALE GENOMIC DNA]</scope>
    <source>
        <strain evidence="2">RWD-64-598 SS2</strain>
    </source>
</reference>
<dbReference type="RefSeq" id="XP_007775580.1">
    <property type="nucleotide sequence ID" value="XM_007777390.1"/>
</dbReference>
<dbReference type="Gene3D" id="3.80.10.10">
    <property type="entry name" value="Ribonuclease Inhibitor"/>
    <property type="match status" value="1"/>
</dbReference>
<organism evidence="1 2">
    <name type="scientific">Coniophora puteana (strain RWD-64-598)</name>
    <name type="common">Brown rot fungus</name>
    <dbReference type="NCBI Taxonomy" id="741705"/>
    <lineage>
        <taxon>Eukaryota</taxon>
        <taxon>Fungi</taxon>
        <taxon>Dikarya</taxon>
        <taxon>Basidiomycota</taxon>
        <taxon>Agaricomycotina</taxon>
        <taxon>Agaricomycetes</taxon>
        <taxon>Agaricomycetidae</taxon>
        <taxon>Boletales</taxon>
        <taxon>Coniophorineae</taxon>
        <taxon>Coniophoraceae</taxon>
        <taxon>Coniophora</taxon>
    </lineage>
</organism>
<evidence type="ECO:0000313" key="1">
    <source>
        <dbReference type="EMBL" id="EIW74218.1"/>
    </source>
</evidence>
<evidence type="ECO:0000313" key="2">
    <source>
        <dbReference type="Proteomes" id="UP000053558"/>
    </source>
</evidence>
<name>R7SDI5_CONPW</name>
<dbReference type="AlphaFoldDB" id="R7SDI5"/>
<dbReference type="GeneID" id="19202381"/>
<proteinExistence type="predicted"/>
<dbReference type="EMBL" id="JH711593">
    <property type="protein sequence ID" value="EIW74218.1"/>
    <property type="molecule type" value="Genomic_DNA"/>
</dbReference>
<accession>R7SDI5</accession>
<keyword evidence="2" id="KW-1185">Reference proteome</keyword>
<dbReference type="Proteomes" id="UP000053558">
    <property type="component" value="Unassembled WGS sequence"/>
</dbReference>
<dbReference type="InterPro" id="IPR032675">
    <property type="entry name" value="LRR_dom_sf"/>
</dbReference>